<evidence type="ECO:0000313" key="3">
    <source>
        <dbReference type="EMBL" id="KAE8983415.1"/>
    </source>
</evidence>
<dbReference type="Proteomes" id="UP000440367">
    <property type="component" value="Unassembled WGS sequence"/>
</dbReference>
<dbReference type="EMBL" id="QXGA01002025">
    <property type="protein sequence ID" value="KAE9105339.1"/>
    <property type="molecule type" value="Genomic_DNA"/>
</dbReference>
<accession>A0A6A3DYB0</accession>
<dbReference type="Proteomes" id="UP000460718">
    <property type="component" value="Unassembled WGS sequence"/>
</dbReference>
<dbReference type="Proteomes" id="UP000433483">
    <property type="component" value="Unassembled WGS sequence"/>
</dbReference>
<evidence type="ECO:0000313" key="14">
    <source>
        <dbReference type="Proteomes" id="UP000460718"/>
    </source>
</evidence>
<dbReference type="Proteomes" id="UP000441208">
    <property type="component" value="Unassembled WGS sequence"/>
</dbReference>
<dbReference type="AlphaFoldDB" id="A0A6A3DYB0"/>
<dbReference type="EMBL" id="QXGF01002001">
    <property type="protein sequence ID" value="KAE8926642.1"/>
    <property type="molecule type" value="Genomic_DNA"/>
</dbReference>
<dbReference type="EMBL" id="QXFX01002045">
    <property type="protein sequence ID" value="KAE9081407.1"/>
    <property type="molecule type" value="Genomic_DNA"/>
</dbReference>
<proteinExistence type="predicted"/>
<feature type="compositionally biased region" description="Polar residues" evidence="1">
    <location>
        <begin position="69"/>
        <end position="79"/>
    </location>
</feature>
<gene>
    <name evidence="8" type="ORF">PF002_g23433</name>
    <name evidence="7" type="ORF">PF005_g21903</name>
    <name evidence="6" type="ORF">PF006_g21669</name>
    <name evidence="5" type="ORF">PF007_g22349</name>
    <name evidence="2" type="ORF">PF009_g23169</name>
    <name evidence="4" type="ORF">PF010_g22005</name>
    <name evidence="3" type="ORF">PF011_g21196</name>
</gene>
<feature type="region of interest" description="Disordered" evidence="1">
    <location>
        <begin position="21"/>
        <end position="116"/>
    </location>
</feature>
<protein>
    <submittedName>
        <fullName evidence="2">Uncharacterized protein</fullName>
    </submittedName>
</protein>
<evidence type="ECO:0000313" key="7">
    <source>
        <dbReference type="EMBL" id="KAE9183868.1"/>
    </source>
</evidence>
<dbReference type="Proteomes" id="UP000429523">
    <property type="component" value="Unassembled WGS sequence"/>
</dbReference>
<feature type="compositionally biased region" description="Acidic residues" evidence="1">
    <location>
        <begin position="99"/>
        <end position="108"/>
    </location>
</feature>
<dbReference type="Proteomes" id="UP000488956">
    <property type="component" value="Unassembled WGS sequence"/>
</dbReference>
<evidence type="ECO:0000313" key="2">
    <source>
        <dbReference type="EMBL" id="KAE8926642.1"/>
    </source>
</evidence>
<feature type="compositionally biased region" description="Acidic residues" evidence="1">
    <location>
        <begin position="45"/>
        <end position="55"/>
    </location>
</feature>
<evidence type="ECO:0000313" key="5">
    <source>
        <dbReference type="EMBL" id="KAE9082228.1"/>
    </source>
</evidence>
<dbReference type="Proteomes" id="UP000440732">
    <property type="component" value="Unassembled WGS sequence"/>
</dbReference>
<evidence type="ECO:0000313" key="4">
    <source>
        <dbReference type="EMBL" id="KAE9081407.1"/>
    </source>
</evidence>
<feature type="compositionally biased region" description="Basic and acidic residues" evidence="1">
    <location>
        <begin position="21"/>
        <end position="40"/>
    </location>
</feature>
<reference evidence="9 10" key="1">
    <citation type="submission" date="2018-08" db="EMBL/GenBank/DDBJ databases">
        <title>Genomic investigation of the strawberry pathogen Phytophthora fragariae indicates pathogenicity is determined by transcriptional variation in three key races.</title>
        <authorList>
            <person name="Adams T.M."/>
            <person name="Armitage A.D."/>
            <person name="Sobczyk M.K."/>
            <person name="Bates H.J."/>
            <person name="Dunwell J.M."/>
            <person name="Nellist C.F."/>
            <person name="Harrison R.J."/>
        </authorList>
    </citation>
    <scope>NUCLEOTIDE SEQUENCE [LARGE SCALE GENOMIC DNA]</scope>
    <source>
        <strain evidence="8 11">BC-1</strain>
        <strain evidence="7 10">NOV-27</strain>
        <strain evidence="6 12">NOV-5</strain>
        <strain evidence="5 13">NOV-71</strain>
        <strain evidence="2 9">NOV-9</strain>
        <strain evidence="4 15">ONT-3</strain>
        <strain evidence="3 14">SCRP245</strain>
    </source>
</reference>
<organism evidence="2 9">
    <name type="scientific">Phytophthora fragariae</name>
    <dbReference type="NCBI Taxonomy" id="53985"/>
    <lineage>
        <taxon>Eukaryota</taxon>
        <taxon>Sar</taxon>
        <taxon>Stramenopiles</taxon>
        <taxon>Oomycota</taxon>
        <taxon>Peronosporomycetes</taxon>
        <taxon>Peronosporales</taxon>
        <taxon>Peronosporaceae</taxon>
        <taxon>Phytophthora</taxon>
    </lineage>
</organism>
<name>A0A6A3DYB0_9STRA</name>
<evidence type="ECO:0000313" key="11">
    <source>
        <dbReference type="Proteomes" id="UP000440367"/>
    </source>
</evidence>
<dbReference type="OrthoDB" id="10277154at2759"/>
<dbReference type="EMBL" id="QXGB01001911">
    <property type="protein sequence ID" value="KAE9183868.1"/>
    <property type="molecule type" value="Genomic_DNA"/>
</dbReference>
<evidence type="ECO:0000313" key="6">
    <source>
        <dbReference type="EMBL" id="KAE9105339.1"/>
    </source>
</evidence>
<evidence type="ECO:0000313" key="10">
    <source>
        <dbReference type="Proteomes" id="UP000433483"/>
    </source>
</evidence>
<evidence type="ECO:0000313" key="12">
    <source>
        <dbReference type="Proteomes" id="UP000440732"/>
    </source>
</evidence>
<comment type="caution">
    <text evidence="2">The sequence shown here is derived from an EMBL/GenBank/DDBJ whole genome shotgun (WGS) entry which is preliminary data.</text>
</comment>
<dbReference type="EMBL" id="QXFZ01001986">
    <property type="protein sequence ID" value="KAE9082228.1"/>
    <property type="molecule type" value="Genomic_DNA"/>
</dbReference>
<keyword evidence="10" id="KW-1185">Reference proteome</keyword>
<dbReference type="EMBL" id="QXGD01002015">
    <property type="protein sequence ID" value="KAE9195055.1"/>
    <property type="molecule type" value="Genomic_DNA"/>
</dbReference>
<dbReference type="EMBL" id="QXFW01001984">
    <property type="protein sequence ID" value="KAE8983415.1"/>
    <property type="molecule type" value="Genomic_DNA"/>
</dbReference>
<evidence type="ECO:0000256" key="1">
    <source>
        <dbReference type="SAM" id="MobiDB-lite"/>
    </source>
</evidence>
<evidence type="ECO:0000313" key="13">
    <source>
        <dbReference type="Proteomes" id="UP000441208"/>
    </source>
</evidence>
<evidence type="ECO:0000313" key="9">
    <source>
        <dbReference type="Proteomes" id="UP000429523"/>
    </source>
</evidence>
<evidence type="ECO:0000313" key="15">
    <source>
        <dbReference type="Proteomes" id="UP000488956"/>
    </source>
</evidence>
<evidence type="ECO:0000313" key="8">
    <source>
        <dbReference type="EMBL" id="KAE9195055.1"/>
    </source>
</evidence>
<sequence>MNGPSIVLIFRRNHYNWLRFSTEEKSCPKEEGPQQSREAESNMDFAEDFPTEDTEISAPPPTDKEPNGNPDNETLQPENAQRLRKLPTSTGGKPKSQAEQEDKEESENMEAVVKKN</sequence>